<dbReference type="CDD" id="cd06779">
    <property type="entry name" value="cpPDZ_Deg_HtrA-like"/>
    <property type="match status" value="1"/>
</dbReference>
<dbReference type="InterPro" id="IPR043504">
    <property type="entry name" value="Peptidase_S1_PA_chymotrypsin"/>
</dbReference>
<keyword evidence="8" id="KW-1185">Reference proteome</keyword>
<dbReference type="PANTHER" id="PTHR43343">
    <property type="entry name" value="PEPTIDASE S12"/>
    <property type="match status" value="1"/>
</dbReference>
<keyword evidence="5" id="KW-0812">Transmembrane</keyword>
<evidence type="ECO:0000256" key="5">
    <source>
        <dbReference type="SAM" id="Phobius"/>
    </source>
</evidence>
<dbReference type="SUPFAM" id="SSF50156">
    <property type="entry name" value="PDZ domain-like"/>
    <property type="match status" value="1"/>
</dbReference>
<protein>
    <submittedName>
        <fullName evidence="7">Serine protease Do-like HtrA</fullName>
        <ecNumber evidence="7">3.4.21.107</ecNumber>
    </submittedName>
</protein>
<organism evidence="7 8">
    <name type="scientific">Nocardioides aquaticus</name>
    <dbReference type="NCBI Taxonomy" id="160826"/>
    <lineage>
        <taxon>Bacteria</taxon>
        <taxon>Bacillati</taxon>
        <taxon>Actinomycetota</taxon>
        <taxon>Actinomycetes</taxon>
        <taxon>Propionibacteriales</taxon>
        <taxon>Nocardioidaceae</taxon>
        <taxon>Nocardioides</taxon>
    </lineage>
</organism>
<keyword evidence="5" id="KW-0472">Membrane</keyword>
<dbReference type="Pfam" id="PF13365">
    <property type="entry name" value="Trypsin_2"/>
    <property type="match status" value="1"/>
</dbReference>
<dbReference type="InterPro" id="IPR036034">
    <property type="entry name" value="PDZ_sf"/>
</dbReference>
<dbReference type="Gene3D" id="2.40.10.10">
    <property type="entry name" value="Trypsin-like serine proteases"/>
    <property type="match status" value="2"/>
</dbReference>
<keyword evidence="5" id="KW-1133">Transmembrane helix</keyword>
<dbReference type="InterPro" id="IPR009003">
    <property type="entry name" value="Peptidase_S1_PA"/>
</dbReference>
<evidence type="ECO:0000313" key="8">
    <source>
        <dbReference type="Proteomes" id="UP000679307"/>
    </source>
</evidence>
<dbReference type="Proteomes" id="UP000679307">
    <property type="component" value="Chromosome"/>
</dbReference>
<dbReference type="SUPFAM" id="SSF50494">
    <property type="entry name" value="Trypsin-like serine proteases"/>
    <property type="match status" value="1"/>
</dbReference>
<gene>
    <name evidence="7" type="primary">htrA</name>
    <name evidence="7" type="ORF">ENKNEFLB_01094</name>
</gene>
<dbReference type="PANTHER" id="PTHR43343:SF3">
    <property type="entry name" value="PROTEASE DO-LIKE 8, CHLOROPLASTIC"/>
    <property type="match status" value="1"/>
</dbReference>
<evidence type="ECO:0000256" key="3">
    <source>
        <dbReference type="ARBA" id="ARBA00022801"/>
    </source>
</evidence>
<feature type="domain" description="PDZ" evidence="6">
    <location>
        <begin position="348"/>
        <end position="428"/>
    </location>
</feature>
<dbReference type="SMART" id="SM00228">
    <property type="entry name" value="PDZ"/>
    <property type="match status" value="1"/>
</dbReference>
<dbReference type="GO" id="GO:0016787">
    <property type="term" value="F:hydrolase activity"/>
    <property type="evidence" value="ECO:0007669"/>
    <property type="project" value="UniProtKB-KW"/>
</dbReference>
<dbReference type="InterPro" id="IPR051201">
    <property type="entry name" value="Chloro_Bact_Ser_Proteases"/>
</dbReference>
<evidence type="ECO:0000256" key="4">
    <source>
        <dbReference type="SAM" id="MobiDB-lite"/>
    </source>
</evidence>
<reference evidence="7 8" key="1">
    <citation type="submission" date="2021-05" db="EMBL/GenBank/DDBJ databases">
        <title>Complete genome of Nocardioides aquaticus KCTC 9944T isolated from meromictic and hypersaline Ekho Lake, Antarctica.</title>
        <authorList>
            <person name="Hwang K."/>
            <person name="Kim K.M."/>
            <person name="Choe H."/>
        </authorList>
    </citation>
    <scope>NUCLEOTIDE SEQUENCE [LARGE SCALE GENOMIC DNA]</scope>
    <source>
        <strain evidence="7 8">KCTC 9944</strain>
    </source>
</reference>
<evidence type="ECO:0000313" key="7">
    <source>
        <dbReference type="EMBL" id="QVT78716.1"/>
    </source>
</evidence>
<dbReference type="Gene3D" id="2.30.42.10">
    <property type="match status" value="1"/>
</dbReference>
<dbReference type="RefSeq" id="WP_214058262.1">
    <property type="nucleotide sequence ID" value="NZ_BAAAHS010000206.1"/>
</dbReference>
<accession>A0ABX8EEL0</accession>
<dbReference type="InterPro" id="IPR001478">
    <property type="entry name" value="PDZ"/>
</dbReference>
<dbReference type="InterPro" id="IPR001940">
    <property type="entry name" value="Peptidase_S1C"/>
</dbReference>
<proteinExistence type="inferred from homology"/>
<keyword evidence="2" id="KW-0645">Protease</keyword>
<comment type="similarity">
    <text evidence="1">Belongs to the peptidase S1C family.</text>
</comment>
<dbReference type="EC" id="3.4.21.107" evidence="7"/>
<name>A0ABX8EEL0_9ACTN</name>
<evidence type="ECO:0000256" key="1">
    <source>
        <dbReference type="ARBA" id="ARBA00010541"/>
    </source>
</evidence>
<evidence type="ECO:0000259" key="6">
    <source>
        <dbReference type="SMART" id="SM00228"/>
    </source>
</evidence>
<feature type="compositionally biased region" description="Polar residues" evidence="4">
    <location>
        <begin position="14"/>
        <end position="25"/>
    </location>
</feature>
<dbReference type="EMBL" id="CP075371">
    <property type="protein sequence ID" value="QVT78716.1"/>
    <property type="molecule type" value="Genomic_DNA"/>
</dbReference>
<feature type="transmembrane region" description="Helical" evidence="5">
    <location>
        <begin position="73"/>
        <end position="99"/>
    </location>
</feature>
<feature type="region of interest" description="Disordered" evidence="4">
    <location>
        <begin position="1"/>
        <end position="68"/>
    </location>
</feature>
<evidence type="ECO:0000256" key="2">
    <source>
        <dbReference type="ARBA" id="ARBA00022670"/>
    </source>
</evidence>
<dbReference type="PRINTS" id="PR00834">
    <property type="entry name" value="PROTEASES2C"/>
</dbReference>
<keyword evidence="3 7" id="KW-0378">Hydrolase</keyword>
<sequence>MSDQTPTPDRPSTDHLSSGPSNSPSWAGDHEPTTELGATPPAGTGGQPPYGDPYGSPFGAPAPAPRSRGRKRFAAGVLTAALVVGGGAGLGGAAAYSAWFDEDGTLSNGGGSGAVTTSPVVDTGEDDGTQTDVEQVAEAVLPSVVKLDVAGQEGAGSGSGVIISSDGRILTNNHVAEVAEGGGSITISFSDGSTAPAEIVGTDPITDIAVVQAEGVSGLTPATIGSSADLNVGEDVVAIGSPYGLDATVTSGIVSALGRPVDVGRDDQGNVTAYPAVQTDAAINPGNSGGPLVDSQGRVVGINSSIRTSGSSVTGESSGSIGLGFAIPIDDVRPIVDQIVAGEEPTHALLGISVQPVQSTTDGGAPVAAGAQVADVTDGSAAQEAGLEAQDVVIGIDDIRISDPDSLITTVRSYRPGDEVEVTYVRGGDEETTMLTLGSDGETSAG</sequence>
<dbReference type="Pfam" id="PF13180">
    <property type="entry name" value="PDZ_2"/>
    <property type="match status" value="1"/>
</dbReference>